<dbReference type="AlphaFoldDB" id="A0A0A9HGF0"/>
<organism evidence="1">
    <name type="scientific">Arundo donax</name>
    <name type="common">Giant reed</name>
    <name type="synonym">Donax arundinaceus</name>
    <dbReference type="NCBI Taxonomy" id="35708"/>
    <lineage>
        <taxon>Eukaryota</taxon>
        <taxon>Viridiplantae</taxon>
        <taxon>Streptophyta</taxon>
        <taxon>Embryophyta</taxon>
        <taxon>Tracheophyta</taxon>
        <taxon>Spermatophyta</taxon>
        <taxon>Magnoliopsida</taxon>
        <taxon>Liliopsida</taxon>
        <taxon>Poales</taxon>
        <taxon>Poaceae</taxon>
        <taxon>PACMAD clade</taxon>
        <taxon>Arundinoideae</taxon>
        <taxon>Arundineae</taxon>
        <taxon>Arundo</taxon>
    </lineage>
</organism>
<dbReference type="EMBL" id="GBRH01165918">
    <property type="protein sequence ID" value="JAE31978.1"/>
    <property type="molecule type" value="Transcribed_RNA"/>
</dbReference>
<protein>
    <submittedName>
        <fullName evidence="1">Uncharacterized protein</fullName>
    </submittedName>
</protein>
<accession>A0A0A9HGF0</accession>
<name>A0A0A9HGF0_ARUDO</name>
<evidence type="ECO:0000313" key="1">
    <source>
        <dbReference type="EMBL" id="JAE31978.1"/>
    </source>
</evidence>
<reference evidence="1" key="2">
    <citation type="journal article" date="2015" name="Data Brief">
        <title>Shoot transcriptome of the giant reed, Arundo donax.</title>
        <authorList>
            <person name="Barrero R.A."/>
            <person name="Guerrero F.D."/>
            <person name="Moolhuijzen P."/>
            <person name="Goolsby J.A."/>
            <person name="Tidwell J."/>
            <person name="Bellgard S.E."/>
            <person name="Bellgard M.I."/>
        </authorList>
    </citation>
    <scope>NUCLEOTIDE SEQUENCE</scope>
    <source>
        <tissue evidence="1">Shoot tissue taken approximately 20 cm above the soil surface</tissue>
    </source>
</reference>
<reference evidence="1" key="1">
    <citation type="submission" date="2014-09" db="EMBL/GenBank/DDBJ databases">
        <authorList>
            <person name="Magalhaes I.L.F."/>
            <person name="Oliveira U."/>
            <person name="Santos F.R."/>
            <person name="Vidigal T.H.D.A."/>
            <person name="Brescovit A.D."/>
            <person name="Santos A.J."/>
        </authorList>
    </citation>
    <scope>NUCLEOTIDE SEQUENCE</scope>
    <source>
        <tissue evidence="1">Shoot tissue taken approximately 20 cm above the soil surface</tissue>
    </source>
</reference>
<proteinExistence type="predicted"/>
<sequence length="94" mass="11782">MDGGRRRKNRHAHDLQGTWVGWRHSKAADRRRSLQRLQWRRWTERWSGWRRWQRRRIFAMFWMRYGPVSMAPTRFLVADRSKRNSLTRGRSCRR</sequence>